<evidence type="ECO:0000313" key="3">
    <source>
        <dbReference type="Proteomes" id="UP001497392"/>
    </source>
</evidence>
<feature type="region of interest" description="Disordered" evidence="1">
    <location>
        <begin position="1"/>
        <end position="66"/>
    </location>
</feature>
<feature type="region of interest" description="Disordered" evidence="1">
    <location>
        <begin position="200"/>
        <end position="239"/>
    </location>
</feature>
<evidence type="ECO:0000256" key="1">
    <source>
        <dbReference type="SAM" id="MobiDB-lite"/>
    </source>
</evidence>
<comment type="caution">
    <text evidence="2">The sequence shown here is derived from an EMBL/GenBank/DDBJ whole genome shotgun (WGS) entry which is preliminary data.</text>
</comment>
<feature type="region of interest" description="Disordered" evidence="1">
    <location>
        <begin position="95"/>
        <end position="114"/>
    </location>
</feature>
<feature type="compositionally biased region" description="Low complexity" evidence="1">
    <location>
        <begin position="376"/>
        <end position="391"/>
    </location>
</feature>
<feature type="compositionally biased region" description="Polar residues" evidence="1">
    <location>
        <begin position="215"/>
        <end position="239"/>
    </location>
</feature>
<reference evidence="2 3" key="1">
    <citation type="submission" date="2024-06" db="EMBL/GenBank/DDBJ databases">
        <authorList>
            <person name="Kraege A."/>
            <person name="Thomma B."/>
        </authorList>
    </citation>
    <scope>NUCLEOTIDE SEQUENCE [LARGE SCALE GENOMIC DNA]</scope>
</reference>
<accession>A0ABP1FV94</accession>
<name>A0ABP1FV94_9CHLO</name>
<feature type="region of interest" description="Disordered" evidence="1">
    <location>
        <begin position="331"/>
        <end position="393"/>
    </location>
</feature>
<evidence type="ECO:0000313" key="2">
    <source>
        <dbReference type="EMBL" id="CAL5221397.1"/>
    </source>
</evidence>
<feature type="compositionally biased region" description="Polar residues" evidence="1">
    <location>
        <begin position="23"/>
        <end position="33"/>
    </location>
</feature>
<sequence length="433" mass="45399">MAAKISALQRASVFSSAESSTSGNSRQAPKQSYLSRASSSAGLRGSMPSMRASMMKGGKVPKAPAEIPLGMSQRVYDEEGVDRTPKQLVQRQMVSVRPPQQHPLPATLPAGPRTTASVSVLGRHNRESRMGSRMSKLSFAVHDSGPSIAAAPPGFETALQDFLNSGAMPGPPAEPDEAVCSLQQLSANLKALTRHRKEVLDTTASRQDENRSPAILQSNTIPGIGTRATTPGSGDATSSSAVEALGTFAEAAVAAVPSLRSTGQSRAPVTDASCQVHRWQLRQASEAASIRESSKAEVEDVHALLLGPQDDLEPDASSQRVMAELGMENPLLLQGEPPQGASAVPAHGAQLRRSDSSRSTASRMSSRSPPPGRQAPRPILPTTTLPRPHTTVIPTDASSAGAWLGCCREFVLGRVACKCAVRMQAVGGGLCDE</sequence>
<dbReference type="EMBL" id="CAXHTA020000005">
    <property type="protein sequence ID" value="CAL5221397.1"/>
    <property type="molecule type" value="Genomic_DNA"/>
</dbReference>
<gene>
    <name evidence="2" type="primary">g3580</name>
    <name evidence="2" type="ORF">VP750_LOCUS3056</name>
</gene>
<feature type="compositionally biased region" description="Low complexity" evidence="1">
    <location>
        <begin position="12"/>
        <end position="22"/>
    </location>
</feature>
<organism evidence="2 3">
    <name type="scientific">Coccomyxa viridis</name>
    <dbReference type="NCBI Taxonomy" id="1274662"/>
    <lineage>
        <taxon>Eukaryota</taxon>
        <taxon>Viridiplantae</taxon>
        <taxon>Chlorophyta</taxon>
        <taxon>core chlorophytes</taxon>
        <taxon>Trebouxiophyceae</taxon>
        <taxon>Trebouxiophyceae incertae sedis</taxon>
        <taxon>Coccomyxaceae</taxon>
        <taxon>Coccomyxa</taxon>
    </lineage>
</organism>
<feature type="compositionally biased region" description="Low complexity" evidence="1">
    <location>
        <begin position="34"/>
        <end position="46"/>
    </location>
</feature>
<dbReference type="Proteomes" id="UP001497392">
    <property type="component" value="Unassembled WGS sequence"/>
</dbReference>
<protein>
    <submittedName>
        <fullName evidence="2">G3580 protein</fullName>
    </submittedName>
</protein>
<feature type="compositionally biased region" description="Low complexity" evidence="1">
    <location>
        <begin position="357"/>
        <end position="367"/>
    </location>
</feature>
<proteinExistence type="predicted"/>
<keyword evidence="3" id="KW-1185">Reference proteome</keyword>